<sequence length="392" mass="41892">MTTDDELYCPTTAEHGSLVVDSTQIDVVEQALAQLQITVVKTDPVPAFDLALLTLAHNDMKGTPVADVGPVLGELRARFAGRCGGWTPFLGKNRNMGSQFGAYPQTQSMGYWDPQRVAQDASLFTGDAGRGVRVGLLDTKIYAHPHLEGHDVRTPDHEKFTEPDDGKQFTVEEGHGVFAAGLVLRQAPGATLVARHALDARGKATAWNVVKKLAEFLADEDRVSVLVLASGCRTHDGQAPLILRRAIERLSRHIMVVAAAGNHGEVAGMSPDVQITRNSATWPAALPGVVAVGVAGELYSPDLPWVSCTIDDKDPDVFVSTYLKACDVKLHEEFLEGDYPEGYARWRGTSCAAAVVGGRVAARMAAGGRTASEALADLRAAGTVADFTWQLA</sequence>
<evidence type="ECO:0000313" key="7">
    <source>
        <dbReference type="EMBL" id="SES33850.1"/>
    </source>
</evidence>
<dbReference type="SUPFAM" id="SSF52743">
    <property type="entry name" value="Subtilisin-like"/>
    <property type="match status" value="1"/>
</dbReference>
<feature type="active site" description="Charge relay system" evidence="5">
    <location>
        <position position="350"/>
    </location>
</feature>
<dbReference type="STRING" id="402600.SAMN05216188_13524"/>
<dbReference type="InterPro" id="IPR036852">
    <property type="entry name" value="Peptidase_S8/S53_dom_sf"/>
</dbReference>
<dbReference type="Pfam" id="PF00082">
    <property type="entry name" value="Peptidase_S8"/>
    <property type="match status" value="1"/>
</dbReference>
<dbReference type="Gene3D" id="3.40.50.200">
    <property type="entry name" value="Peptidase S8/S53 domain"/>
    <property type="match status" value="1"/>
</dbReference>
<dbReference type="CDD" id="cd00306">
    <property type="entry name" value="Peptidases_S8_S53"/>
    <property type="match status" value="1"/>
</dbReference>
<dbReference type="PANTHER" id="PTHR43806:SF11">
    <property type="entry name" value="CEREVISIN-RELATED"/>
    <property type="match status" value="1"/>
</dbReference>
<evidence type="ECO:0000259" key="6">
    <source>
        <dbReference type="Pfam" id="PF00082"/>
    </source>
</evidence>
<dbReference type="GO" id="GO:0006508">
    <property type="term" value="P:proteolysis"/>
    <property type="evidence" value="ECO:0007669"/>
    <property type="project" value="UniProtKB-KW"/>
</dbReference>
<evidence type="ECO:0000256" key="5">
    <source>
        <dbReference type="PROSITE-ProRule" id="PRU01240"/>
    </source>
</evidence>
<keyword evidence="3 5" id="KW-0378">Hydrolase</keyword>
<name>A0A1H9WIZ7_9PSEU</name>
<accession>A0A1H9WIZ7</accession>
<dbReference type="InterPro" id="IPR000209">
    <property type="entry name" value="Peptidase_S8/S53_dom"/>
</dbReference>
<keyword evidence="4 5" id="KW-0720">Serine protease</keyword>
<keyword evidence="2 5" id="KW-0645">Protease</keyword>
<comment type="similarity">
    <text evidence="1 5">Belongs to the peptidase S8 family.</text>
</comment>
<feature type="domain" description="Peptidase S8/S53" evidence="6">
    <location>
        <begin position="129"/>
        <end position="364"/>
    </location>
</feature>
<evidence type="ECO:0000256" key="4">
    <source>
        <dbReference type="ARBA" id="ARBA00022825"/>
    </source>
</evidence>
<dbReference type="OrthoDB" id="5177045at2"/>
<evidence type="ECO:0000256" key="1">
    <source>
        <dbReference type="ARBA" id="ARBA00011073"/>
    </source>
</evidence>
<evidence type="ECO:0000313" key="8">
    <source>
        <dbReference type="Proteomes" id="UP000199352"/>
    </source>
</evidence>
<dbReference type="Proteomes" id="UP000199352">
    <property type="component" value="Unassembled WGS sequence"/>
</dbReference>
<gene>
    <name evidence="7" type="ORF">SAMN05216188_13524</name>
</gene>
<reference evidence="8" key="1">
    <citation type="submission" date="2016-10" db="EMBL/GenBank/DDBJ databases">
        <authorList>
            <person name="Varghese N."/>
            <person name="Submissions S."/>
        </authorList>
    </citation>
    <scope>NUCLEOTIDE SEQUENCE [LARGE SCALE GENOMIC DNA]</scope>
    <source>
        <strain evidence="8">CGMCC 4.3525</strain>
    </source>
</reference>
<feature type="active site" description="Charge relay system" evidence="5">
    <location>
        <position position="175"/>
    </location>
</feature>
<feature type="active site" description="Charge relay system" evidence="5">
    <location>
        <position position="138"/>
    </location>
</feature>
<proteinExistence type="inferred from homology"/>
<dbReference type="EMBL" id="FOFR01000035">
    <property type="protein sequence ID" value="SES33850.1"/>
    <property type="molecule type" value="Genomic_DNA"/>
</dbReference>
<dbReference type="RefSeq" id="WP_089961866.1">
    <property type="nucleotide sequence ID" value="NZ_FOFR01000035.1"/>
</dbReference>
<dbReference type="PROSITE" id="PS51892">
    <property type="entry name" value="SUBTILASE"/>
    <property type="match status" value="1"/>
</dbReference>
<dbReference type="AlphaFoldDB" id="A0A1H9WIZ7"/>
<dbReference type="PANTHER" id="PTHR43806">
    <property type="entry name" value="PEPTIDASE S8"/>
    <property type="match status" value="1"/>
</dbReference>
<dbReference type="InterPro" id="IPR050131">
    <property type="entry name" value="Peptidase_S8_subtilisin-like"/>
</dbReference>
<dbReference type="GO" id="GO:0004252">
    <property type="term" value="F:serine-type endopeptidase activity"/>
    <property type="evidence" value="ECO:0007669"/>
    <property type="project" value="UniProtKB-UniRule"/>
</dbReference>
<organism evidence="7 8">
    <name type="scientific">Lentzea xinjiangensis</name>
    <dbReference type="NCBI Taxonomy" id="402600"/>
    <lineage>
        <taxon>Bacteria</taxon>
        <taxon>Bacillati</taxon>
        <taxon>Actinomycetota</taxon>
        <taxon>Actinomycetes</taxon>
        <taxon>Pseudonocardiales</taxon>
        <taxon>Pseudonocardiaceae</taxon>
        <taxon>Lentzea</taxon>
    </lineage>
</organism>
<evidence type="ECO:0000256" key="2">
    <source>
        <dbReference type="ARBA" id="ARBA00022670"/>
    </source>
</evidence>
<evidence type="ECO:0000256" key="3">
    <source>
        <dbReference type="ARBA" id="ARBA00022801"/>
    </source>
</evidence>
<protein>
    <submittedName>
        <fullName evidence="7">Subtilase family protein</fullName>
    </submittedName>
</protein>
<keyword evidence="8" id="KW-1185">Reference proteome</keyword>